<evidence type="ECO:0000313" key="1">
    <source>
        <dbReference type="EMBL" id="CAG8840763.1"/>
    </source>
</evidence>
<feature type="non-terminal residue" evidence="1">
    <location>
        <position position="99"/>
    </location>
</feature>
<name>A0ACA9SJI4_9GLOM</name>
<gene>
    <name evidence="1" type="ORF">RPERSI_LOCUS31563</name>
</gene>
<proteinExistence type="predicted"/>
<organism evidence="1 2">
    <name type="scientific">Racocetra persica</name>
    <dbReference type="NCBI Taxonomy" id="160502"/>
    <lineage>
        <taxon>Eukaryota</taxon>
        <taxon>Fungi</taxon>
        <taxon>Fungi incertae sedis</taxon>
        <taxon>Mucoromycota</taxon>
        <taxon>Glomeromycotina</taxon>
        <taxon>Glomeromycetes</taxon>
        <taxon>Diversisporales</taxon>
        <taxon>Gigasporaceae</taxon>
        <taxon>Racocetra</taxon>
    </lineage>
</organism>
<evidence type="ECO:0000313" key="2">
    <source>
        <dbReference type="Proteomes" id="UP000789920"/>
    </source>
</evidence>
<accession>A0ACA9SJI4</accession>
<dbReference type="EMBL" id="CAJVQC010127742">
    <property type="protein sequence ID" value="CAG8840763.1"/>
    <property type="molecule type" value="Genomic_DNA"/>
</dbReference>
<dbReference type="Proteomes" id="UP000789920">
    <property type="component" value="Unassembled WGS sequence"/>
</dbReference>
<reference evidence="1" key="1">
    <citation type="submission" date="2021-06" db="EMBL/GenBank/DDBJ databases">
        <authorList>
            <person name="Kallberg Y."/>
            <person name="Tangrot J."/>
            <person name="Rosling A."/>
        </authorList>
    </citation>
    <scope>NUCLEOTIDE SEQUENCE</scope>
    <source>
        <strain evidence="1">MA461A</strain>
    </source>
</reference>
<comment type="caution">
    <text evidence="1">The sequence shown here is derived from an EMBL/GenBank/DDBJ whole genome shotgun (WGS) entry which is preliminary data.</text>
</comment>
<sequence>MSLLLPSLGYFKIYNTLIKHAKTYAFNNGYAVSIKRSKRDKFVYLRYDRGRAYRNALNLTKETQKRETSSQLIECSFELYGRKQKDKEQNKAKQMYIAD</sequence>
<protein>
    <submittedName>
        <fullName evidence="1">27694_t:CDS:1</fullName>
    </submittedName>
</protein>
<keyword evidence="2" id="KW-1185">Reference proteome</keyword>